<dbReference type="EMBL" id="JAVGVR010000001">
    <property type="protein sequence ID" value="MDQ6597277.1"/>
    <property type="molecule type" value="Genomic_DNA"/>
</dbReference>
<dbReference type="PANTHER" id="PTHR36444:SF3">
    <property type="entry name" value="TRANSCRIPTIONAL ACTIVATOR, PUTATIVE-RELATED"/>
    <property type="match status" value="1"/>
</dbReference>
<evidence type="ECO:0000313" key="2">
    <source>
        <dbReference type="EMBL" id="MDQ6597277.1"/>
    </source>
</evidence>
<name>A0AA90QY66_9BACI</name>
<keyword evidence="3" id="KW-1185">Reference proteome</keyword>
<comment type="caution">
    <text evidence="2">The sequence shown here is derived from an EMBL/GenBank/DDBJ whole genome shotgun (WGS) entry which is preliminary data.</text>
</comment>
<feature type="domain" description="AraC effector-binding" evidence="1">
    <location>
        <begin position="1"/>
        <end position="159"/>
    </location>
</feature>
<organism evidence="2 3">
    <name type="scientific">Bacillus salipaludis</name>
    <dbReference type="NCBI Taxonomy" id="2547811"/>
    <lineage>
        <taxon>Bacteria</taxon>
        <taxon>Bacillati</taxon>
        <taxon>Bacillota</taxon>
        <taxon>Bacilli</taxon>
        <taxon>Bacillales</taxon>
        <taxon>Bacillaceae</taxon>
        <taxon>Bacillus</taxon>
    </lineage>
</organism>
<reference evidence="2" key="1">
    <citation type="submission" date="2023-08" db="EMBL/GenBank/DDBJ databases">
        <title>Nitrogen cycling bacteria in agricultural field soils.</title>
        <authorList>
            <person name="Jang J."/>
        </authorList>
    </citation>
    <scope>NUCLEOTIDE SEQUENCE</scope>
    <source>
        <strain evidence="2">PS3-36</strain>
    </source>
</reference>
<proteinExistence type="predicted"/>
<evidence type="ECO:0000259" key="1">
    <source>
        <dbReference type="SMART" id="SM00871"/>
    </source>
</evidence>
<evidence type="ECO:0000313" key="3">
    <source>
        <dbReference type="Proteomes" id="UP001178888"/>
    </source>
</evidence>
<dbReference type="InterPro" id="IPR053182">
    <property type="entry name" value="YobU-like_regulator"/>
</dbReference>
<sequence length="159" mass="18134">MKYRMIEKDPFTIVGIKRKFLLVNGENLDGIPKLWDEVNANGTSERLYHLNNGNIKGVLGVCVANSNQHSDEMDYWVAAEFEGEVPQGLNHLKIPSSKWAVFEVRGAMPHAMQNAWKQIFTEWFPTSGYRHAASLEMEVYPKGDPSGDDYYSEIWIPVL</sequence>
<dbReference type="SUPFAM" id="SSF55136">
    <property type="entry name" value="Probable bacterial effector-binding domain"/>
    <property type="match status" value="1"/>
</dbReference>
<dbReference type="InterPro" id="IPR029441">
    <property type="entry name" value="Cass2"/>
</dbReference>
<dbReference type="InterPro" id="IPR011256">
    <property type="entry name" value="Reg_factor_effector_dom_sf"/>
</dbReference>
<dbReference type="Proteomes" id="UP001178888">
    <property type="component" value="Unassembled WGS sequence"/>
</dbReference>
<dbReference type="Pfam" id="PF14526">
    <property type="entry name" value="Cass2"/>
    <property type="match status" value="1"/>
</dbReference>
<protein>
    <submittedName>
        <fullName evidence="2">GyrI-like domain-containing protein</fullName>
    </submittedName>
</protein>
<dbReference type="SMART" id="SM00871">
    <property type="entry name" value="AraC_E_bind"/>
    <property type="match status" value="1"/>
</dbReference>
<dbReference type="PANTHER" id="PTHR36444">
    <property type="entry name" value="TRANSCRIPTIONAL REGULATOR PROTEIN YOBU-RELATED"/>
    <property type="match status" value="1"/>
</dbReference>
<accession>A0AA90QY66</accession>
<gene>
    <name evidence="2" type="ORF">RCG21_13065</name>
</gene>
<dbReference type="RefSeq" id="WP_308913242.1">
    <property type="nucleotide sequence ID" value="NZ_JAVGVR010000001.1"/>
</dbReference>
<dbReference type="InterPro" id="IPR010499">
    <property type="entry name" value="AraC_E-bd"/>
</dbReference>
<dbReference type="Gene3D" id="3.20.80.10">
    <property type="entry name" value="Regulatory factor, effector binding domain"/>
    <property type="match status" value="1"/>
</dbReference>
<dbReference type="AlphaFoldDB" id="A0AA90QY66"/>